<name>A0ABM4S664_BOSIN</name>
<dbReference type="InterPro" id="IPR015157">
    <property type="entry name" value="TMA7"/>
</dbReference>
<dbReference type="PANTHER" id="PTHR28632">
    <property type="entry name" value="TRANSLATION MACHINERY-ASSOCIATED PROTEIN 7"/>
    <property type="match status" value="1"/>
</dbReference>
<evidence type="ECO:0000313" key="3">
    <source>
        <dbReference type="Proteomes" id="UP001652663"/>
    </source>
</evidence>
<evidence type="ECO:0000256" key="1">
    <source>
        <dbReference type="ARBA" id="ARBA00006631"/>
    </source>
</evidence>
<proteinExistence type="inferred from homology"/>
<feature type="region of interest" description="Disordered" evidence="2">
    <location>
        <begin position="32"/>
        <end position="106"/>
    </location>
</feature>
<sequence length="106" mass="12338">MARPKKTKKWRSFHLYQVIKVHISSKKISHWVRGGRHHIGQQRYQKKPLKQSKEQDKKMDQEDKAFKQKKEEQKKLEEPKVKATGKGPMGTDGIKKSGKKEAVSCA</sequence>
<dbReference type="GeneID" id="109563234"/>
<evidence type="ECO:0000313" key="4">
    <source>
        <dbReference type="RefSeq" id="XP_070643286.1"/>
    </source>
</evidence>
<protein>
    <submittedName>
        <fullName evidence="4">Translation machinery-associated protein 7-like</fullName>
    </submittedName>
</protein>
<reference evidence="4" key="2">
    <citation type="submission" date="2025-08" db="UniProtKB">
        <authorList>
            <consortium name="RefSeq"/>
        </authorList>
    </citation>
    <scope>IDENTIFICATION</scope>
    <source>
        <tissue evidence="4">Blood</tissue>
    </source>
</reference>
<accession>A0ABM4S664</accession>
<dbReference type="Pfam" id="PF09072">
    <property type="entry name" value="TMA7"/>
    <property type="match status" value="1"/>
</dbReference>
<keyword evidence="3" id="KW-1185">Reference proteome</keyword>
<feature type="compositionally biased region" description="Basic and acidic residues" evidence="2">
    <location>
        <begin position="93"/>
        <end position="106"/>
    </location>
</feature>
<comment type="similarity">
    <text evidence="1">Belongs to the TMA7 family.</text>
</comment>
<evidence type="ECO:0000256" key="2">
    <source>
        <dbReference type="SAM" id="MobiDB-lite"/>
    </source>
</evidence>
<gene>
    <name evidence="4" type="primary">LOC109563234</name>
</gene>
<feature type="compositionally biased region" description="Basic and acidic residues" evidence="2">
    <location>
        <begin position="51"/>
        <end position="81"/>
    </location>
</feature>
<organism evidence="3 4">
    <name type="scientific">Bos indicus</name>
    <name type="common">Zebu</name>
    <dbReference type="NCBI Taxonomy" id="9915"/>
    <lineage>
        <taxon>Eukaryota</taxon>
        <taxon>Metazoa</taxon>
        <taxon>Chordata</taxon>
        <taxon>Craniata</taxon>
        <taxon>Vertebrata</taxon>
        <taxon>Euteleostomi</taxon>
        <taxon>Mammalia</taxon>
        <taxon>Eutheria</taxon>
        <taxon>Laurasiatheria</taxon>
        <taxon>Artiodactyla</taxon>
        <taxon>Ruminantia</taxon>
        <taxon>Pecora</taxon>
        <taxon>Bovidae</taxon>
        <taxon>Bovinae</taxon>
        <taxon>Bos</taxon>
    </lineage>
</organism>
<reference evidence="3" key="1">
    <citation type="submission" date="2025-05" db="UniProtKB">
        <authorList>
            <consortium name="RefSeq"/>
        </authorList>
    </citation>
    <scope>NUCLEOTIDE SEQUENCE [LARGE SCALE GENOMIC DNA]</scope>
</reference>
<dbReference type="Proteomes" id="UP001652663">
    <property type="component" value="Chromosome 1"/>
</dbReference>
<feature type="compositionally biased region" description="Basic residues" evidence="2">
    <location>
        <begin position="32"/>
        <end position="50"/>
    </location>
</feature>
<dbReference type="RefSeq" id="XP_070643286.1">
    <property type="nucleotide sequence ID" value="XM_070787185.1"/>
</dbReference>